<dbReference type="EMBL" id="CP030759">
    <property type="protein sequence ID" value="AXA37486.1"/>
    <property type="molecule type" value="Genomic_DNA"/>
</dbReference>
<dbReference type="Proteomes" id="UP000262583">
    <property type="component" value="Chromosome"/>
</dbReference>
<dbReference type="AlphaFoldDB" id="A0A2Z4Y8Y3"/>
<proteinExistence type="predicted"/>
<reference evidence="1 2" key="1">
    <citation type="submission" date="2018-05" db="EMBL/GenBank/DDBJ databases">
        <title>A metagenomic window into the 2 km-deep terrestrial subsurface aquifer revealed taxonomically and functionally diverse microbial community comprising novel uncultured bacterial lineages.</title>
        <authorList>
            <person name="Kadnikov V.V."/>
            <person name="Mardanov A.V."/>
            <person name="Beletsky A.V."/>
            <person name="Banks D."/>
            <person name="Pimenov N.V."/>
            <person name="Frank Y.A."/>
            <person name="Karnachuk O.V."/>
            <person name="Ravin N.V."/>
        </authorList>
    </citation>
    <scope>NUCLEOTIDE SEQUENCE [LARGE SCALE GENOMIC DNA]</scope>
    <source>
        <strain evidence="1">BY</strain>
    </source>
</reference>
<dbReference type="KEGG" id="schv:BRCON_2744"/>
<gene>
    <name evidence="1" type="ORF">BRCON_2744</name>
</gene>
<sequence length="54" mass="6087">MRVVSQQIALAVTRNLVSIEMRREAGISFPPLFIRSGVLDLQDPQIPRRLGLVE</sequence>
<protein>
    <submittedName>
        <fullName evidence="1">Uncharacterized protein</fullName>
    </submittedName>
</protein>
<evidence type="ECO:0000313" key="1">
    <source>
        <dbReference type="EMBL" id="AXA37486.1"/>
    </source>
</evidence>
<evidence type="ECO:0000313" key="2">
    <source>
        <dbReference type="Proteomes" id="UP000262583"/>
    </source>
</evidence>
<name>A0A2Z4Y8Y3_SUMC1</name>
<accession>A0A2Z4Y8Y3</accession>
<organism evidence="1 2">
    <name type="scientific">Sumerlaea chitinivorans</name>
    <dbReference type="NCBI Taxonomy" id="2250252"/>
    <lineage>
        <taxon>Bacteria</taxon>
        <taxon>Candidatus Sumerlaeota</taxon>
        <taxon>Candidatus Sumerlaeia</taxon>
        <taxon>Candidatus Sumerlaeales</taxon>
        <taxon>Candidatus Sumerlaeaceae</taxon>
        <taxon>Candidatus Sumerlaea</taxon>
    </lineage>
</organism>